<evidence type="ECO:0000313" key="2">
    <source>
        <dbReference type="Proteomes" id="UP001420932"/>
    </source>
</evidence>
<proteinExistence type="predicted"/>
<gene>
    <name evidence="1" type="ORF">Syun_031695</name>
</gene>
<keyword evidence="2" id="KW-1185">Reference proteome</keyword>
<accession>A0AAP0E0B6</accession>
<sequence length="56" mass="6598">MSTVFAPLVSIDKCIDQKRRRKDTEKKIGKKKRIQAREWDCILVSTKIPIWGFFTS</sequence>
<comment type="caution">
    <text evidence="1">The sequence shown here is derived from an EMBL/GenBank/DDBJ whole genome shotgun (WGS) entry which is preliminary data.</text>
</comment>
<protein>
    <submittedName>
        <fullName evidence="1">Uncharacterized protein</fullName>
    </submittedName>
</protein>
<evidence type="ECO:0000313" key="1">
    <source>
        <dbReference type="EMBL" id="KAK9082492.1"/>
    </source>
</evidence>
<organism evidence="1 2">
    <name type="scientific">Stephania yunnanensis</name>
    <dbReference type="NCBI Taxonomy" id="152371"/>
    <lineage>
        <taxon>Eukaryota</taxon>
        <taxon>Viridiplantae</taxon>
        <taxon>Streptophyta</taxon>
        <taxon>Embryophyta</taxon>
        <taxon>Tracheophyta</taxon>
        <taxon>Spermatophyta</taxon>
        <taxon>Magnoliopsida</taxon>
        <taxon>Ranunculales</taxon>
        <taxon>Menispermaceae</taxon>
        <taxon>Menispermoideae</taxon>
        <taxon>Cissampelideae</taxon>
        <taxon>Stephania</taxon>
    </lineage>
</organism>
<dbReference type="Proteomes" id="UP001420932">
    <property type="component" value="Unassembled WGS sequence"/>
</dbReference>
<reference evidence="1 2" key="1">
    <citation type="submission" date="2024-01" db="EMBL/GenBank/DDBJ databases">
        <title>Genome assemblies of Stephania.</title>
        <authorList>
            <person name="Yang L."/>
        </authorList>
    </citation>
    <scope>NUCLEOTIDE SEQUENCE [LARGE SCALE GENOMIC DNA]</scope>
    <source>
        <strain evidence="1">YNDBR</strain>
        <tissue evidence="1">Leaf</tissue>
    </source>
</reference>
<dbReference type="AlphaFoldDB" id="A0AAP0E0B6"/>
<name>A0AAP0E0B6_9MAGN</name>
<dbReference type="EMBL" id="JBBNAF010000020">
    <property type="protein sequence ID" value="KAK9082492.1"/>
    <property type="molecule type" value="Genomic_DNA"/>
</dbReference>